<sequence>MLQVCRAFGKWCCRLLLGHVNLSATRASLEVALMAQIVRPITFNFSGVARIQRNFVSSQNENSNPSSASRCARFEPPPP</sequence>
<dbReference type="AlphaFoldDB" id="A0AAD4GCN6"/>
<proteinExistence type="predicted"/>
<gene>
    <name evidence="3" type="ORF">L210DRAFT_3548181</name>
</gene>
<comment type="caution">
    <text evidence="3">The sequence shown here is derived from an EMBL/GenBank/DDBJ whole genome shotgun (WGS) entry which is preliminary data.</text>
</comment>
<evidence type="ECO:0008006" key="5">
    <source>
        <dbReference type="Google" id="ProtNLM"/>
    </source>
</evidence>
<organism evidence="3 4">
    <name type="scientific">Boletus edulis BED1</name>
    <dbReference type="NCBI Taxonomy" id="1328754"/>
    <lineage>
        <taxon>Eukaryota</taxon>
        <taxon>Fungi</taxon>
        <taxon>Dikarya</taxon>
        <taxon>Basidiomycota</taxon>
        <taxon>Agaricomycotina</taxon>
        <taxon>Agaricomycetes</taxon>
        <taxon>Agaricomycetidae</taxon>
        <taxon>Boletales</taxon>
        <taxon>Boletineae</taxon>
        <taxon>Boletaceae</taxon>
        <taxon>Boletoideae</taxon>
        <taxon>Boletus</taxon>
    </lineage>
</organism>
<feature type="chain" id="PRO_5042226979" description="Secreted protein" evidence="2">
    <location>
        <begin position="28"/>
        <end position="79"/>
    </location>
</feature>
<reference evidence="3" key="2">
    <citation type="journal article" date="2020" name="Nat. Commun.">
        <title>Large-scale genome sequencing of mycorrhizal fungi provides insights into the early evolution of symbiotic traits.</title>
        <authorList>
            <person name="Miyauchi S."/>
            <person name="Kiss E."/>
            <person name="Kuo A."/>
            <person name="Drula E."/>
            <person name="Kohler A."/>
            <person name="Sanchez-Garcia M."/>
            <person name="Morin E."/>
            <person name="Andreopoulos B."/>
            <person name="Barry K.W."/>
            <person name="Bonito G."/>
            <person name="Buee M."/>
            <person name="Carver A."/>
            <person name="Chen C."/>
            <person name="Cichocki N."/>
            <person name="Clum A."/>
            <person name="Culley D."/>
            <person name="Crous P.W."/>
            <person name="Fauchery L."/>
            <person name="Girlanda M."/>
            <person name="Hayes R.D."/>
            <person name="Keri Z."/>
            <person name="LaButti K."/>
            <person name="Lipzen A."/>
            <person name="Lombard V."/>
            <person name="Magnuson J."/>
            <person name="Maillard F."/>
            <person name="Murat C."/>
            <person name="Nolan M."/>
            <person name="Ohm R.A."/>
            <person name="Pangilinan J."/>
            <person name="Pereira M.F."/>
            <person name="Perotto S."/>
            <person name="Peter M."/>
            <person name="Pfister S."/>
            <person name="Riley R."/>
            <person name="Sitrit Y."/>
            <person name="Stielow J.B."/>
            <person name="Szollosi G."/>
            <person name="Zifcakova L."/>
            <person name="Stursova M."/>
            <person name="Spatafora J.W."/>
            <person name="Tedersoo L."/>
            <person name="Vaario L.M."/>
            <person name="Yamada A."/>
            <person name="Yan M."/>
            <person name="Wang P."/>
            <person name="Xu J."/>
            <person name="Bruns T."/>
            <person name="Baldrian P."/>
            <person name="Vilgalys R."/>
            <person name="Dunand C."/>
            <person name="Henrissat B."/>
            <person name="Grigoriev I.V."/>
            <person name="Hibbett D."/>
            <person name="Nagy L.G."/>
            <person name="Martin F.M."/>
        </authorList>
    </citation>
    <scope>NUCLEOTIDE SEQUENCE</scope>
    <source>
        <strain evidence="3">BED1</strain>
    </source>
</reference>
<name>A0AAD4GCN6_BOLED</name>
<feature type="region of interest" description="Disordered" evidence="1">
    <location>
        <begin position="58"/>
        <end position="79"/>
    </location>
</feature>
<keyword evidence="4" id="KW-1185">Reference proteome</keyword>
<dbReference type="Proteomes" id="UP001194468">
    <property type="component" value="Unassembled WGS sequence"/>
</dbReference>
<protein>
    <recommendedName>
        <fullName evidence="5">Secreted protein</fullName>
    </recommendedName>
</protein>
<evidence type="ECO:0000256" key="2">
    <source>
        <dbReference type="SAM" id="SignalP"/>
    </source>
</evidence>
<evidence type="ECO:0000313" key="3">
    <source>
        <dbReference type="EMBL" id="KAF8436504.1"/>
    </source>
</evidence>
<dbReference type="EMBL" id="WHUW01000021">
    <property type="protein sequence ID" value="KAF8436504.1"/>
    <property type="molecule type" value="Genomic_DNA"/>
</dbReference>
<evidence type="ECO:0000256" key="1">
    <source>
        <dbReference type="SAM" id="MobiDB-lite"/>
    </source>
</evidence>
<evidence type="ECO:0000313" key="4">
    <source>
        <dbReference type="Proteomes" id="UP001194468"/>
    </source>
</evidence>
<feature type="signal peptide" evidence="2">
    <location>
        <begin position="1"/>
        <end position="27"/>
    </location>
</feature>
<reference evidence="3" key="1">
    <citation type="submission" date="2019-10" db="EMBL/GenBank/DDBJ databases">
        <authorList>
            <consortium name="DOE Joint Genome Institute"/>
            <person name="Kuo A."/>
            <person name="Miyauchi S."/>
            <person name="Kiss E."/>
            <person name="Drula E."/>
            <person name="Kohler A."/>
            <person name="Sanchez-Garcia M."/>
            <person name="Andreopoulos B."/>
            <person name="Barry K.W."/>
            <person name="Bonito G."/>
            <person name="Buee M."/>
            <person name="Carver A."/>
            <person name="Chen C."/>
            <person name="Cichocki N."/>
            <person name="Clum A."/>
            <person name="Culley D."/>
            <person name="Crous P.W."/>
            <person name="Fauchery L."/>
            <person name="Girlanda M."/>
            <person name="Hayes R."/>
            <person name="Keri Z."/>
            <person name="LaButti K."/>
            <person name="Lipzen A."/>
            <person name="Lombard V."/>
            <person name="Magnuson J."/>
            <person name="Maillard F."/>
            <person name="Morin E."/>
            <person name="Murat C."/>
            <person name="Nolan M."/>
            <person name="Ohm R."/>
            <person name="Pangilinan J."/>
            <person name="Pereira M."/>
            <person name="Perotto S."/>
            <person name="Peter M."/>
            <person name="Riley R."/>
            <person name="Sitrit Y."/>
            <person name="Stielow B."/>
            <person name="Szollosi G."/>
            <person name="Zifcakova L."/>
            <person name="Stursova M."/>
            <person name="Spatafora J.W."/>
            <person name="Tedersoo L."/>
            <person name="Vaario L.-M."/>
            <person name="Yamada A."/>
            <person name="Yan M."/>
            <person name="Wang P."/>
            <person name="Xu J."/>
            <person name="Bruns T."/>
            <person name="Baldrian P."/>
            <person name="Vilgalys R."/>
            <person name="Henrissat B."/>
            <person name="Grigoriev I.V."/>
            <person name="Hibbett D."/>
            <person name="Nagy L.G."/>
            <person name="Martin F.M."/>
        </authorList>
    </citation>
    <scope>NUCLEOTIDE SEQUENCE</scope>
    <source>
        <strain evidence="3">BED1</strain>
    </source>
</reference>
<feature type="compositionally biased region" description="Polar residues" evidence="1">
    <location>
        <begin position="58"/>
        <end position="69"/>
    </location>
</feature>
<accession>A0AAD4GCN6</accession>
<keyword evidence="2" id="KW-0732">Signal</keyword>